<evidence type="ECO:0000313" key="2">
    <source>
        <dbReference type="EMBL" id="RBQ20871.1"/>
    </source>
</evidence>
<protein>
    <recommendedName>
        <fullName evidence="4">Alpha/beta hydrolase</fullName>
    </recommendedName>
</protein>
<evidence type="ECO:0000313" key="3">
    <source>
        <dbReference type="Proteomes" id="UP000253303"/>
    </source>
</evidence>
<dbReference type="InterPro" id="IPR029058">
    <property type="entry name" value="AB_hydrolase_fold"/>
</dbReference>
<proteinExistence type="predicted"/>
<reference evidence="2 3" key="1">
    <citation type="submission" date="2018-06" db="EMBL/GenBank/DDBJ databases">
        <title>Sphaerisporangium craniellae sp. nov., isolated from a marine sponge in the South China Sea.</title>
        <authorList>
            <person name="Li L."/>
        </authorList>
    </citation>
    <scope>NUCLEOTIDE SEQUENCE [LARGE SCALE GENOMIC DNA]</scope>
    <source>
        <strain evidence="2 3">LHW63015</strain>
    </source>
</reference>
<evidence type="ECO:0008006" key="4">
    <source>
        <dbReference type="Google" id="ProtNLM"/>
    </source>
</evidence>
<dbReference type="AlphaFoldDB" id="A0A366M3V9"/>
<comment type="caution">
    <text evidence="2">The sequence shown here is derived from an EMBL/GenBank/DDBJ whole genome shotgun (WGS) entry which is preliminary data.</text>
</comment>
<sequence>MRAGLRTARGGQETRFSRKPAKAADVPARIRVMADWYAKLAVPGKEHTILPGAGHRSMYEQPERFARGLMRCASR</sequence>
<dbReference type="Proteomes" id="UP000253303">
    <property type="component" value="Unassembled WGS sequence"/>
</dbReference>
<dbReference type="Gene3D" id="3.40.50.1820">
    <property type="entry name" value="alpha/beta hydrolase"/>
    <property type="match status" value="1"/>
</dbReference>
<evidence type="ECO:0000256" key="1">
    <source>
        <dbReference type="SAM" id="MobiDB-lite"/>
    </source>
</evidence>
<dbReference type="SUPFAM" id="SSF53474">
    <property type="entry name" value="alpha/beta-Hydrolases"/>
    <property type="match status" value="1"/>
</dbReference>
<accession>A0A366M3V9</accession>
<organism evidence="2 3">
    <name type="scientific">Spongiactinospora rosea</name>
    <dbReference type="NCBI Taxonomy" id="2248750"/>
    <lineage>
        <taxon>Bacteria</taxon>
        <taxon>Bacillati</taxon>
        <taxon>Actinomycetota</taxon>
        <taxon>Actinomycetes</taxon>
        <taxon>Streptosporangiales</taxon>
        <taxon>Streptosporangiaceae</taxon>
        <taxon>Spongiactinospora</taxon>
    </lineage>
</organism>
<name>A0A366M3V9_9ACTN</name>
<feature type="region of interest" description="Disordered" evidence="1">
    <location>
        <begin position="1"/>
        <end position="22"/>
    </location>
</feature>
<gene>
    <name evidence="2" type="ORF">DP939_07325</name>
</gene>
<dbReference type="EMBL" id="QMEY01000002">
    <property type="protein sequence ID" value="RBQ20871.1"/>
    <property type="molecule type" value="Genomic_DNA"/>
</dbReference>
<keyword evidence="3" id="KW-1185">Reference proteome</keyword>